<evidence type="ECO:0000256" key="8">
    <source>
        <dbReference type="ARBA" id="ARBA00022833"/>
    </source>
</evidence>
<evidence type="ECO:0000256" key="2">
    <source>
        <dbReference type="ARBA" id="ARBA00001947"/>
    </source>
</evidence>
<keyword evidence="7" id="KW-0227">DNA damage</keyword>
<dbReference type="Pfam" id="PF02805">
    <property type="entry name" value="Ada_Zn_binding"/>
    <property type="match status" value="1"/>
</dbReference>
<keyword evidence="8" id="KW-0862">Zinc</keyword>
<dbReference type="InterPro" id="IPR011257">
    <property type="entry name" value="DNA_glycosylase"/>
</dbReference>
<feature type="domain" description="HTH araC/xylS-type" evidence="14">
    <location>
        <begin position="83"/>
        <end position="166"/>
    </location>
</feature>
<dbReference type="InterPro" id="IPR018060">
    <property type="entry name" value="HTH_AraC"/>
</dbReference>
<comment type="catalytic activity">
    <reaction evidence="1">
        <text>Hydrolysis of alkylated DNA, releasing 3-methyladenine, 3-methylguanine, 7-methylguanine and 7-methyladenine.</text>
        <dbReference type="EC" id="3.2.2.21"/>
    </reaction>
</comment>
<dbReference type="SMART" id="SM00478">
    <property type="entry name" value="ENDO3c"/>
    <property type="match status" value="1"/>
</dbReference>
<dbReference type="InterPro" id="IPR023170">
    <property type="entry name" value="HhH_base_excis_C"/>
</dbReference>
<keyword evidence="6" id="KW-0479">Metal-binding</keyword>
<keyword evidence="16" id="KW-1185">Reference proteome</keyword>
<dbReference type="SUPFAM" id="SSF55945">
    <property type="entry name" value="TATA-box binding protein-like"/>
    <property type="match status" value="1"/>
</dbReference>
<evidence type="ECO:0000256" key="7">
    <source>
        <dbReference type="ARBA" id="ARBA00022763"/>
    </source>
</evidence>
<dbReference type="InterPro" id="IPR051912">
    <property type="entry name" value="Alkylbase_DNA_Glycosylase/TA"/>
</dbReference>
<evidence type="ECO:0000256" key="10">
    <source>
        <dbReference type="ARBA" id="ARBA00023125"/>
    </source>
</evidence>
<dbReference type="Gene3D" id="1.10.340.30">
    <property type="entry name" value="Hypothetical protein, domain 2"/>
    <property type="match status" value="1"/>
</dbReference>
<dbReference type="InterPro" id="IPR037046">
    <property type="entry name" value="AlkA_N_sf"/>
</dbReference>
<proteinExistence type="predicted"/>
<dbReference type="Pfam" id="PF06029">
    <property type="entry name" value="AlkA_N"/>
    <property type="match status" value="1"/>
</dbReference>
<keyword evidence="11" id="KW-0010">Activator</keyword>
<dbReference type="Pfam" id="PF12833">
    <property type="entry name" value="HTH_18"/>
    <property type="match status" value="1"/>
</dbReference>
<dbReference type="InterPro" id="IPR018062">
    <property type="entry name" value="HTH_AraC-typ_CS"/>
</dbReference>
<evidence type="ECO:0000313" key="15">
    <source>
        <dbReference type="EMBL" id="GHE86608.1"/>
    </source>
</evidence>
<dbReference type="CDD" id="cd00056">
    <property type="entry name" value="ENDO3c"/>
    <property type="match status" value="1"/>
</dbReference>
<sequence>MSRDARFDGKFYTAVLTTGIFCRPICPARPPKSENVTYYSSAEQAQAEGFRPCKRCIPECAPALSIPNKLKSICNDFNFNHDSIASIANKLNLSERQLQRVFKDNYGIAPHQFFQQQRLLLARKLLKTTKLSITDVCFASGFNSLRRFNEAIKSAYNCTPKELKSTAQSNSSSKDISIELSYRPPFDWPLMLKFFRDRQISKMESVDDISYQRTIAIDSCKGWIKVNHHHKKSALVLTVSLSDYRYLNNVIMRVRRMFDLDADMSIIHQQLSQHPILAQTIKQFNGLRLPGSWDLFEFSIRAILGQQVSVKAATTFAKRITEKYGEQSAYNNEKLSLNFPTINTLLTADFEGLGLTTSRKNTLINWLKFYYEHQNKIENCSSTEELSRLISTIKGIGPWTINYLAMRGLSDPDAFPSADLGVIKALTIDDNKLGNKEILALAEHWKPWRSYATLYLWHSLH</sequence>
<organism evidence="15 16">
    <name type="scientific">Thalassotalea profundi</name>
    <dbReference type="NCBI Taxonomy" id="2036687"/>
    <lineage>
        <taxon>Bacteria</taxon>
        <taxon>Pseudomonadati</taxon>
        <taxon>Pseudomonadota</taxon>
        <taxon>Gammaproteobacteria</taxon>
        <taxon>Alteromonadales</taxon>
        <taxon>Colwelliaceae</taxon>
        <taxon>Thalassotalea</taxon>
    </lineage>
</organism>
<dbReference type="InterPro" id="IPR004026">
    <property type="entry name" value="Ada_DNA_repair_Zn-bd"/>
</dbReference>
<dbReference type="EC" id="3.2.2.21" evidence="3"/>
<dbReference type="SMART" id="SM01009">
    <property type="entry name" value="AlkA_N"/>
    <property type="match status" value="1"/>
</dbReference>
<dbReference type="PANTHER" id="PTHR43003">
    <property type="entry name" value="DNA-3-METHYLADENINE GLYCOSYLASE"/>
    <property type="match status" value="1"/>
</dbReference>
<evidence type="ECO:0000256" key="3">
    <source>
        <dbReference type="ARBA" id="ARBA00012000"/>
    </source>
</evidence>
<keyword evidence="9" id="KW-0805">Transcription regulation</keyword>
<evidence type="ECO:0000256" key="12">
    <source>
        <dbReference type="ARBA" id="ARBA00023163"/>
    </source>
</evidence>
<keyword evidence="4" id="KW-0489">Methyltransferase</keyword>
<dbReference type="SUPFAM" id="SSF57884">
    <property type="entry name" value="Ada DNA repair protein, N-terminal domain (N-Ada 10)"/>
    <property type="match status" value="1"/>
</dbReference>
<evidence type="ECO:0000256" key="13">
    <source>
        <dbReference type="ARBA" id="ARBA00023204"/>
    </source>
</evidence>
<evidence type="ECO:0000256" key="9">
    <source>
        <dbReference type="ARBA" id="ARBA00023015"/>
    </source>
</evidence>
<dbReference type="InterPro" id="IPR003265">
    <property type="entry name" value="HhH-GPD_domain"/>
</dbReference>
<dbReference type="PANTHER" id="PTHR43003:SF13">
    <property type="entry name" value="DNA-3-METHYLADENINE GLYCOSYLASE 2"/>
    <property type="match status" value="1"/>
</dbReference>
<name>A0ABQ3IQK0_9GAMM</name>
<dbReference type="Gene3D" id="1.10.1670.10">
    <property type="entry name" value="Helix-hairpin-Helix base-excision DNA repair enzymes (C-terminal)"/>
    <property type="match status" value="1"/>
</dbReference>
<dbReference type="InterPro" id="IPR010316">
    <property type="entry name" value="AlkA_N"/>
</dbReference>
<dbReference type="InterPro" id="IPR035451">
    <property type="entry name" value="Ada-like_dom_sf"/>
</dbReference>
<dbReference type="EMBL" id="BNAH01000005">
    <property type="protein sequence ID" value="GHE86608.1"/>
    <property type="molecule type" value="Genomic_DNA"/>
</dbReference>
<evidence type="ECO:0000259" key="14">
    <source>
        <dbReference type="PROSITE" id="PS01124"/>
    </source>
</evidence>
<dbReference type="PROSITE" id="PS00041">
    <property type="entry name" value="HTH_ARAC_FAMILY_1"/>
    <property type="match status" value="1"/>
</dbReference>
<keyword evidence="12" id="KW-0804">Transcription</keyword>
<evidence type="ECO:0000313" key="16">
    <source>
        <dbReference type="Proteomes" id="UP000626370"/>
    </source>
</evidence>
<accession>A0ABQ3IQK0</accession>
<dbReference type="InterPro" id="IPR009057">
    <property type="entry name" value="Homeodomain-like_sf"/>
</dbReference>
<comment type="cofactor">
    <cofactor evidence="2">
        <name>Zn(2+)</name>
        <dbReference type="ChEBI" id="CHEBI:29105"/>
    </cofactor>
</comment>
<dbReference type="Proteomes" id="UP000626370">
    <property type="component" value="Unassembled WGS sequence"/>
</dbReference>
<reference evidence="16" key="1">
    <citation type="journal article" date="2019" name="Int. J. Syst. Evol. Microbiol.">
        <title>The Global Catalogue of Microorganisms (GCM) 10K type strain sequencing project: providing services to taxonomists for standard genome sequencing and annotation.</title>
        <authorList>
            <consortium name="The Broad Institute Genomics Platform"/>
            <consortium name="The Broad Institute Genome Sequencing Center for Infectious Disease"/>
            <person name="Wu L."/>
            <person name="Ma J."/>
        </authorList>
    </citation>
    <scope>NUCLEOTIDE SEQUENCE [LARGE SCALE GENOMIC DNA]</scope>
    <source>
        <strain evidence="16">CGMCC 1.15922</strain>
    </source>
</reference>
<dbReference type="Gene3D" id="3.40.10.10">
    <property type="entry name" value="DNA Methylphosphotriester Repair Domain"/>
    <property type="match status" value="1"/>
</dbReference>
<comment type="caution">
    <text evidence="15">The sequence shown here is derived from an EMBL/GenBank/DDBJ whole genome shotgun (WGS) entry which is preliminary data.</text>
</comment>
<evidence type="ECO:0000256" key="11">
    <source>
        <dbReference type="ARBA" id="ARBA00023159"/>
    </source>
</evidence>
<dbReference type="Gene3D" id="1.10.10.60">
    <property type="entry name" value="Homeodomain-like"/>
    <property type="match status" value="1"/>
</dbReference>
<keyword evidence="10" id="KW-0238">DNA-binding</keyword>
<evidence type="ECO:0000256" key="6">
    <source>
        <dbReference type="ARBA" id="ARBA00022723"/>
    </source>
</evidence>
<dbReference type="Gene3D" id="3.30.310.20">
    <property type="entry name" value="DNA-3-methyladenine glycosylase AlkA, N-terminal domain"/>
    <property type="match status" value="1"/>
</dbReference>
<dbReference type="SUPFAM" id="SSF48150">
    <property type="entry name" value="DNA-glycosylase"/>
    <property type="match status" value="1"/>
</dbReference>
<protein>
    <recommendedName>
        <fullName evidence="3">DNA-3-methyladenine glycosylase II</fullName>
        <ecNumber evidence="3">3.2.2.21</ecNumber>
    </recommendedName>
</protein>
<keyword evidence="13" id="KW-0234">DNA repair</keyword>
<evidence type="ECO:0000256" key="5">
    <source>
        <dbReference type="ARBA" id="ARBA00022679"/>
    </source>
</evidence>
<keyword evidence="5" id="KW-0808">Transferase</keyword>
<evidence type="ECO:0000256" key="4">
    <source>
        <dbReference type="ARBA" id="ARBA00022603"/>
    </source>
</evidence>
<dbReference type="SUPFAM" id="SSF46689">
    <property type="entry name" value="Homeodomain-like"/>
    <property type="match status" value="1"/>
</dbReference>
<evidence type="ECO:0000256" key="1">
    <source>
        <dbReference type="ARBA" id="ARBA00000086"/>
    </source>
</evidence>
<gene>
    <name evidence="15" type="ORF">GCM10011501_14750</name>
</gene>
<dbReference type="SMART" id="SM00342">
    <property type="entry name" value="HTH_ARAC"/>
    <property type="match status" value="1"/>
</dbReference>
<dbReference type="PROSITE" id="PS01124">
    <property type="entry name" value="HTH_ARAC_FAMILY_2"/>
    <property type="match status" value="1"/>
</dbReference>